<dbReference type="InterPro" id="IPR010730">
    <property type="entry name" value="HET"/>
</dbReference>
<dbReference type="OrthoDB" id="3647541at2759"/>
<gene>
    <name evidence="3" type="ORF">M409DRAFT_59696</name>
</gene>
<feature type="domain" description="Heterokaryon incompatibility" evidence="2">
    <location>
        <begin position="169"/>
        <end position="301"/>
    </location>
</feature>
<evidence type="ECO:0000313" key="3">
    <source>
        <dbReference type="EMBL" id="KAF2160654.1"/>
    </source>
</evidence>
<dbReference type="Proteomes" id="UP000799537">
    <property type="component" value="Unassembled WGS sequence"/>
</dbReference>
<dbReference type="EMBL" id="ML993624">
    <property type="protein sequence ID" value="KAF2160654.1"/>
    <property type="molecule type" value="Genomic_DNA"/>
</dbReference>
<feature type="compositionally biased region" description="Low complexity" evidence="1">
    <location>
        <begin position="44"/>
        <end position="60"/>
    </location>
</feature>
<evidence type="ECO:0000313" key="4">
    <source>
        <dbReference type="Proteomes" id="UP000799537"/>
    </source>
</evidence>
<dbReference type="AlphaFoldDB" id="A0A6A6C0T6"/>
<evidence type="ECO:0000256" key="1">
    <source>
        <dbReference type="SAM" id="MobiDB-lite"/>
    </source>
</evidence>
<proteinExistence type="predicted"/>
<feature type="compositionally biased region" description="Gly residues" evidence="1">
    <location>
        <begin position="1"/>
        <end position="31"/>
    </location>
</feature>
<name>A0A6A6C0T6_ZASCE</name>
<evidence type="ECO:0000259" key="2">
    <source>
        <dbReference type="Pfam" id="PF06985"/>
    </source>
</evidence>
<dbReference type="GeneID" id="54567539"/>
<dbReference type="PANTHER" id="PTHR24148">
    <property type="entry name" value="ANKYRIN REPEAT DOMAIN-CONTAINING PROTEIN 39 HOMOLOG-RELATED"/>
    <property type="match status" value="1"/>
</dbReference>
<organism evidence="3 4">
    <name type="scientific">Zasmidium cellare ATCC 36951</name>
    <dbReference type="NCBI Taxonomy" id="1080233"/>
    <lineage>
        <taxon>Eukaryota</taxon>
        <taxon>Fungi</taxon>
        <taxon>Dikarya</taxon>
        <taxon>Ascomycota</taxon>
        <taxon>Pezizomycotina</taxon>
        <taxon>Dothideomycetes</taxon>
        <taxon>Dothideomycetidae</taxon>
        <taxon>Mycosphaerellales</taxon>
        <taxon>Mycosphaerellaceae</taxon>
        <taxon>Zasmidium</taxon>
    </lineage>
</organism>
<dbReference type="PANTHER" id="PTHR24148:SF73">
    <property type="entry name" value="HET DOMAIN PROTEIN (AFU_ORTHOLOGUE AFUA_8G01020)"/>
    <property type="match status" value="1"/>
</dbReference>
<accession>A0A6A6C0T6</accession>
<sequence>MSWGGGGSFGGGGGGGSFGGGGGGSGGGGGTFNSFDGNHQQENHAAAAYYDDQQQQATTDGHQDSQAGQGDNWHDDNTSNADQQAPDDNDTPDDASTVLASTAAFDWVNDYHLPYIDDEAFSDMAYPEGIFKKRLAKNQFRLIKISTNYKGKPVITIHEHKSFSGCPAYIALSWSWGVAKSAYYVQVDNYDVDLYVRPNCYAALCHLSRDTDKKDYYYWIDSICINQRDAVEKARQVSIMGHIYFQSWQVVAYVGEADDSSRALIHQAQKSPPSAITAHDAKALLSFLSRPWFHRIWVIQEVLLARKIDIRPSR</sequence>
<dbReference type="RefSeq" id="XP_033661543.1">
    <property type="nucleotide sequence ID" value="XM_033814267.1"/>
</dbReference>
<protein>
    <recommendedName>
        <fullName evidence="2">Heterokaryon incompatibility domain-containing protein</fullName>
    </recommendedName>
</protein>
<feature type="region of interest" description="Disordered" evidence="1">
    <location>
        <begin position="1"/>
        <end position="96"/>
    </location>
</feature>
<keyword evidence="4" id="KW-1185">Reference proteome</keyword>
<dbReference type="Pfam" id="PF06985">
    <property type="entry name" value="HET"/>
    <property type="match status" value="1"/>
</dbReference>
<dbReference type="InterPro" id="IPR052895">
    <property type="entry name" value="HetReg/Transcr_Mod"/>
</dbReference>
<reference evidence="3" key="1">
    <citation type="journal article" date="2020" name="Stud. Mycol.">
        <title>101 Dothideomycetes genomes: a test case for predicting lifestyles and emergence of pathogens.</title>
        <authorList>
            <person name="Haridas S."/>
            <person name="Albert R."/>
            <person name="Binder M."/>
            <person name="Bloem J."/>
            <person name="Labutti K."/>
            <person name="Salamov A."/>
            <person name="Andreopoulos B."/>
            <person name="Baker S."/>
            <person name="Barry K."/>
            <person name="Bills G."/>
            <person name="Bluhm B."/>
            <person name="Cannon C."/>
            <person name="Castanera R."/>
            <person name="Culley D."/>
            <person name="Daum C."/>
            <person name="Ezra D."/>
            <person name="Gonzalez J."/>
            <person name="Henrissat B."/>
            <person name="Kuo A."/>
            <person name="Liang C."/>
            <person name="Lipzen A."/>
            <person name="Lutzoni F."/>
            <person name="Magnuson J."/>
            <person name="Mondo S."/>
            <person name="Nolan M."/>
            <person name="Ohm R."/>
            <person name="Pangilinan J."/>
            <person name="Park H.-J."/>
            <person name="Ramirez L."/>
            <person name="Alfaro M."/>
            <person name="Sun H."/>
            <person name="Tritt A."/>
            <person name="Yoshinaga Y."/>
            <person name="Zwiers L.-H."/>
            <person name="Turgeon B."/>
            <person name="Goodwin S."/>
            <person name="Spatafora J."/>
            <person name="Crous P."/>
            <person name="Grigoriev I."/>
        </authorList>
    </citation>
    <scope>NUCLEOTIDE SEQUENCE</scope>
    <source>
        <strain evidence="3">ATCC 36951</strain>
    </source>
</reference>